<comment type="pathway">
    <text evidence="3 9">Amino-acid biosynthesis; L-histidine biosynthesis; L-histidine from 5-phospho-alpha-D-ribose 1-diphosphate: step 4/9.</text>
</comment>
<reference evidence="11" key="1">
    <citation type="submission" date="2020-10" db="EMBL/GenBank/DDBJ databases">
        <authorList>
            <person name="Gilroy R."/>
        </authorList>
    </citation>
    <scope>NUCLEOTIDE SEQUENCE</scope>
    <source>
        <strain evidence="11">11687</strain>
    </source>
</reference>
<evidence type="ECO:0000256" key="5">
    <source>
        <dbReference type="ARBA" id="ARBA00022490"/>
    </source>
</evidence>
<dbReference type="PANTHER" id="PTHR43090:SF2">
    <property type="entry name" value="1-(5-PHOSPHORIBOSYL)-5-[(5-PHOSPHORIBOSYLAMINO)METHYLIDENEAMINO] IMIDAZOLE-4-CARBOXAMIDE ISOMERASE"/>
    <property type="match status" value="1"/>
</dbReference>
<dbReference type="InterPro" id="IPR013785">
    <property type="entry name" value="Aldolase_TIM"/>
</dbReference>
<keyword evidence="5 9" id="KW-0963">Cytoplasm</keyword>
<dbReference type="GO" id="GO:0005737">
    <property type="term" value="C:cytoplasm"/>
    <property type="evidence" value="ECO:0007669"/>
    <property type="project" value="UniProtKB-SubCell"/>
</dbReference>
<comment type="similarity">
    <text evidence="4 9 10">Belongs to the HisA/HisF family.</text>
</comment>
<dbReference type="AlphaFoldDB" id="A0A9D1SH75"/>
<proteinExistence type="inferred from homology"/>
<evidence type="ECO:0000256" key="2">
    <source>
        <dbReference type="ARBA" id="ARBA00004496"/>
    </source>
</evidence>
<comment type="caution">
    <text evidence="11">The sequence shown here is derived from an EMBL/GenBank/DDBJ whole genome shotgun (WGS) entry which is preliminary data.</text>
</comment>
<evidence type="ECO:0000256" key="7">
    <source>
        <dbReference type="ARBA" id="ARBA00023102"/>
    </source>
</evidence>
<organism evidence="11 12">
    <name type="scientific">Candidatus Scatosoma pullistercoris</name>
    <dbReference type="NCBI Taxonomy" id="2840934"/>
    <lineage>
        <taxon>Bacteria</taxon>
        <taxon>Bacillati</taxon>
        <taxon>Bacillota</taxon>
        <taxon>Clostridia</taxon>
        <taxon>Candidatus Scatosoma</taxon>
    </lineage>
</organism>
<dbReference type="EMBL" id="DVMZ01000147">
    <property type="protein sequence ID" value="HIU59557.1"/>
    <property type="molecule type" value="Genomic_DNA"/>
</dbReference>
<comment type="catalytic activity">
    <reaction evidence="1 9">
        <text>1-(5-phospho-beta-D-ribosyl)-5-[(5-phospho-beta-D-ribosylamino)methylideneamino]imidazole-4-carboxamide = 5-[(5-phospho-1-deoxy-D-ribulos-1-ylimino)methylamino]-1-(5-phospho-beta-D-ribosyl)imidazole-4-carboxamide</text>
        <dbReference type="Rhea" id="RHEA:15469"/>
        <dbReference type="ChEBI" id="CHEBI:58435"/>
        <dbReference type="ChEBI" id="CHEBI:58525"/>
        <dbReference type="EC" id="5.3.1.16"/>
    </reaction>
</comment>
<protein>
    <recommendedName>
        <fullName evidence="9">1-(5-phosphoribosyl)-5-[(5-phosphoribosylamino)methylideneamino] imidazole-4-carboxamide isomerase</fullName>
        <ecNumber evidence="9">5.3.1.16</ecNumber>
    </recommendedName>
    <alternativeName>
        <fullName evidence="9">Phosphoribosylformimino-5-aminoimidazole carboxamide ribotide isomerase</fullName>
    </alternativeName>
</protein>
<dbReference type="FunFam" id="3.20.20.70:FF:000009">
    <property type="entry name" value="1-(5-phosphoribosyl)-5-[(5-phosphoribosylamino)methylideneamino] imidazole-4-carboxamide isomerase"/>
    <property type="match status" value="1"/>
</dbReference>
<dbReference type="GO" id="GO:0003949">
    <property type="term" value="F:1-(5-phosphoribosyl)-5-[(5-phosphoribosylamino)methylideneamino]imidazole-4-carboxamide isomerase activity"/>
    <property type="evidence" value="ECO:0007669"/>
    <property type="project" value="UniProtKB-UniRule"/>
</dbReference>
<dbReference type="InterPro" id="IPR011060">
    <property type="entry name" value="RibuloseP-bd_barrel"/>
</dbReference>
<evidence type="ECO:0000313" key="11">
    <source>
        <dbReference type="EMBL" id="HIU59557.1"/>
    </source>
</evidence>
<dbReference type="PANTHER" id="PTHR43090">
    <property type="entry name" value="1-(5-PHOSPHORIBOSYL)-5-[(5-PHOSPHORIBOSYLAMINO)METHYLIDENEAMINO] IMIDAZOLE-4-CARBOXAMIDE ISOMERASE"/>
    <property type="match status" value="1"/>
</dbReference>
<reference evidence="11" key="2">
    <citation type="journal article" date="2021" name="PeerJ">
        <title>Extensive microbial diversity within the chicken gut microbiome revealed by metagenomics and culture.</title>
        <authorList>
            <person name="Gilroy R."/>
            <person name="Ravi A."/>
            <person name="Getino M."/>
            <person name="Pursley I."/>
            <person name="Horton D.L."/>
            <person name="Alikhan N.F."/>
            <person name="Baker D."/>
            <person name="Gharbi K."/>
            <person name="Hall N."/>
            <person name="Watson M."/>
            <person name="Adriaenssens E.M."/>
            <person name="Foster-Nyarko E."/>
            <person name="Jarju S."/>
            <person name="Secka A."/>
            <person name="Antonio M."/>
            <person name="Oren A."/>
            <person name="Chaudhuri R.R."/>
            <person name="La Ragione R."/>
            <person name="Hildebrand F."/>
            <person name="Pallen M.J."/>
        </authorList>
    </citation>
    <scope>NUCLEOTIDE SEQUENCE</scope>
    <source>
        <strain evidence="11">11687</strain>
    </source>
</reference>
<evidence type="ECO:0000256" key="1">
    <source>
        <dbReference type="ARBA" id="ARBA00000901"/>
    </source>
</evidence>
<dbReference type="GO" id="GO:0000162">
    <property type="term" value="P:L-tryptophan biosynthetic process"/>
    <property type="evidence" value="ECO:0007669"/>
    <property type="project" value="TreeGrafter"/>
</dbReference>
<accession>A0A9D1SH75</accession>
<name>A0A9D1SH75_9FIRM</name>
<dbReference type="GO" id="GO:0000105">
    <property type="term" value="P:L-histidine biosynthetic process"/>
    <property type="evidence" value="ECO:0007669"/>
    <property type="project" value="UniProtKB-UniRule"/>
</dbReference>
<evidence type="ECO:0000256" key="3">
    <source>
        <dbReference type="ARBA" id="ARBA00005133"/>
    </source>
</evidence>
<keyword evidence="6 9" id="KW-0028">Amino-acid biosynthesis</keyword>
<keyword evidence="7 9" id="KW-0368">Histidine biosynthesis</keyword>
<dbReference type="SUPFAM" id="SSF51366">
    <property type="entry name" value="Ribulose-phoshate binding barrel"/>
    <property type="match status" value="1"/>
</dbReference>
<dbReference type="Proteomes" id="UP000824081">
    <property type="component" value="Unassembled WGS sequence"/>
</dbReference>
<dbReference type="HAMAP" id="MF_01014">
    <property type="entry name" value="HisA"/>
    <property type="match status" value="1"/>
</dbReference>
<dbReference type="CDD" id="cd04732">
    <property type="entry name" value="HisA"/>
    <property type="match status" value="1"/>
</dbReference>
<dbReference type="InterPro" id="IPR006062">
    <property type="entry name" value="His_biosynth"/>
</dbReference>
<dbReference type="Gene3D" id="3.20.20.70">
    <property type="entry name" value="Aldolase class I"/>
    <property type="match status" value="1"/>
</dbReference>
<sequence>MKLFPAIDILDGRAVRLLYGRREEVTDYGLPLERAKLWKDAGAEFLHVVDLSGAFEGTSRINREIEKIAALGVKVQSGGGLRTMQSVADRLNAGAARVVLGTVAVTDPELFRAAVEKYGERIVAGIDCRNGFVSVRGWTEESGETGAEFGRRAKALGVTCCVFTDVSRDGALKGPAVRATAELARETGLDVIASGGISTMADLDELAAQGVYGAILGRSVYEGTIDLKAAIGRFGN</sequence>
<dbReference type="Pfam" id="PF00977">
    <property type="entry name" value="His_biosynth"/>
    <property type="match status" value="1"/>
</dbReference>
<evidence type="ECO:0000256" key="8">
    <source>
        <dbReference type="ARBA" id="ARBA00023235"/>
    </source>
</evidence>
<dbReference type="InterPro" id="IPR023016">
    <property type="entry name" value="HisA/PriA"/>
</dbReference>
<keyword evidence="8 9" id="KW-0413">Isomerase</keyword>
<evidence type="ECO:0000256" key="10">
    <source>
        <dbReference type="RuleBase" id="RU003657"/>
    </source>
</evidence>
<comment type="subcellular location">
    <subcellularLocation>
        <location evidence="2 9">Cytoplasm</location>
    </subcellularLocation>
</comment>
<evidence type="ECO:0000313" key="12">
    <source>
        <dbReference type="Proteomes" id="UP000824081"/>
    </source>
</evidence>
<gene>
    <name evidence="9" type="primary">hisA</name>
    <name evidence="11" type="ORF">IAC57_05570</name>
</gene>
<dbReference type="EC" id="5.3.1.16" evidence="9"/>
<dbReference type="InterPro" id="IPR044524">
    <property type="entry name" value="Isoase_HisA-like"/>
</dbReference>
<evidence type="ECO:0000256" key="4">
    <source>
        <dbReference type="ARBA" id="ARBA00009667"/>
    </source>
</evidence>
<evidence type="ECO:0000256" key="6">
    <source>
        <dbReference type="ARBA" id="ARBA00022605"/>
    </source>
</evidence>
<feature type="active site" description="Proton donor" evidence="9">
    <location>
        <position position="127"/>
    </location>
</feature>
<evidence type="ECO:0000256" key="9">
    <source>
        <dbReference type="HAMAP-Rule" id="MF_01014"/>
    </source>
</evidence>
<feature type="active site" description="Proton acceptor" evidence="9">
    <location>
        <position position="8"/>
    </location>
</feature>